<dbReference type="Pfam" id="PF01663">
    <property type="entry name" value="Phosphodiest"/>
    <property type="match status" value="1"/>
</dbReference>
<dbReference type="AlphaFoldDB" id="A0AAV0BDC8"/>
<keyword evidence="2" id="KW-1133">Transmembrane helix</keyword>
<name>A0AAV0BDC8_PHAPC</name>
<dbReference type="GO" id="GO:0009141">
    <property type="term" value="P:nucleoside triphosphate metabolic process"/>
    <property type="evidence" value="ECO:0007669"/>
    <property type="project" value="TreeGrafter"/>
</dbReference>
<dbReference type="PANTHER" id="PTHR10151">
    <property type="entry name" value="ECTONUCLEOTIDE PYROPHOSPHATASE/PHOSPHODIESTERASE"/>
    <property type="match status" value="1"/>
</dbReference>
<protein>
    <submittedName>
        <fullName evidence="3">Antigen</fullName>
    </submittedName>
</protein>
<dbReference type="InterPro" id="IPR017850">
    <property type="entry name" value="Alkaline_phosphatase_core_sf"/>
</dbReference>
<comment type="caution">
    <text evidence="3">The sequence shown here is derived from an EMBL/GenBank/DDBJ whole genome shotgun (WGS) entry which is preliminary data.</text>
</comment>
<dbReference type="CDD" id="cd16018">
    <property type="entry name" value="Enpp"/>
    <property type="match status" value="1"/>
</dbReference>
<feature type="transmembrane region" description="Helical" evidence="2">
    <location>
        <begin position="77"/>
        <end position="98"/>
    </location>
</feature>
<dbReference type="SUPFAM" id="SSF53649">
    <property type="entry name" value="Alkaline phosphatase-like"/>
    <property type="match status" value="1"/>
</dbReference>
<feature type="region of interest" description="Disordered" evidence="1">
    <location>
        <begin position="1"/>
        <end position="39"/>
    </location>
</feature>
<gene>
    <name evidence="3" type="ORF">PPACK8108_LOCUS19637</name>
</gene>
<dbReference type="Proteomes" id="UP001153365">
    <property type="component" value="Unassembled WGS sequence"/>
</dbReference>
<dbReference type="GO" id="GO:0017111">
    <property type="term" value="F:ribonucleoside triphosphate phosphatase activity"/>
    <property type="evidence" value="ECO:0007669"/>
    <property type="project" value="TreeGrafter"/>
</dbReference>
<dbReference type="Gene3D" id="3.40.720.10">
    <property type="entry name" value="Alkaline Phosphatase, subunit A"/>
    <property type="match status" value="1"/>
</dbReference>
<evidence type="ECO:0000313" key="3">
    <source>
        <dbReference type="EMBL" id="CAH7685157.1"/>
    </source>
</evidence>
<dbReference type="EMBL" id="CALTRL010005710">
    <property type="protein sequence ID" value="CAH7685157.1"/>
    <property type="molecule type" value="Genomic_DNA"/>
</dbReference>
<evidence type="ECO:0000256" key="2">
    <source>
        <dbReference type="SAM" id="Phobius"/>
    </source>
</evidence>
<dbReference type="GO" id="GO:0047429">
    <property type="term" value="F:nucleoside triphosphate diphosphatase activity"/>
    <property type="evidence" value="ECO:0007669"/>
    <property type="project" value="TreeGrafter"/>
</dbReference>
<organism evidence="3 4">
    <name type="scientific">Phakopsora pachyrhizi</name>
    <name type="common">Asian soybean rust disease fungus</name>
    <dbReference type="NCBI Taxonomy" id="170000"/>
    <lineage>
        <taxon>Eukaryota</taxon>
        <taxon>Fungi</taxon>
        <taxon>Dikarya</taxon>
        <taxon>Basidiomycota</taxon>
        <taxon>Pucciniomycotina</taxon>
        <taxon>Pucciniomycetes</taxon>
        <taxon>Pucciniales</taxon>
        <taxon>Phakopsoraceae</taxon>
        <taxon>Phakopsora</taxon>
    </lineage>
</organism>
<accession>A0AAV0BDC8</accession>
<reference evidence="3" key="1">
    <citation type="submission" date="2022-06" db="EMBL/GenBank/DDBJ databases">
        <authorList>
            <consortium name="SYNGENTA / RWTH Aachen University"/>
        </authorList>
    </citation>
    <scope>NUCLEOTIDE SEQUENCE</scope>
</reference>
<sequence length="576" mass="66047">MVRSRKASNHHQPVNLNINHLNQNQNEEEEEEDNDNEDQQAHRLLLTSNQPEPERGHDHGFQNSSDHELRPLRRQIFIINCLIGIGLLVVFTLLAPLIGSTVRSLRQNFSPTKIKVSNSFRPTGPPGSITQKTEHWAQQGGDWKVYDPSTGTKERLAELDGDDDQKVVGVTTISNGTHLFKPTVILVSFDGFRPDYLDRNLTPTLSSLAKGGLKTTMKPTFPSLTFPNHWSMMTGLYPESHGIVANNFFDPRSNSSFDCVDPQKSWDSSWWFGQPIWEIAIRRGLKVAISMWPGPPYSQNKVRPTIWRPYADRFKWWKKIGQLESWLDLPIRERPQFMALYMPELDQVGHHYGPNHLKLNKALEEMDRFVESLRRVLETRHLDEIVDLVFVSDHGMASSDDSRVLYLDEILGKTYYDQIKHRDGWPLVGLRFEDGLDTRPILSKLLKSLTLKKFKGTFNVYTNETMPNRYHFGIHGYDNEDEEMGAIFISTGPFSKQIRAKQEQNLSKSLLNKATTSSSFRADKDEDVEVGVLKKFANLEVFSLVGKLLGLDSDDEGLERIYGNSNCSFGFWDQYF</sequence>
<feature type="compositionally biased region" description="Acidic residues" evidence="1">
    <location>
        <begin position="26"/>
        <end position="38"/>
    </location>
</feature>
<keyword evidence="2" id="KW-0472">Membrane</keyword>
<feature type="compositionally biased region" description="Polar residues" evidence="1">
    <location>
        <begin position="10"/>
        <end position="21"/>
    </location>
</feature>
<keyword evidence="2" id="KW-0812">Transmembrane</keyword>
<proteinExistence type="predicted"/>
<evidence type="ECO:0000256" key="1">
    <source>
        <dbReference type="SAM" id="MobiDB-lite"/>
    </source>
</evidence>
<keyword evidence="4" id="KW-1185">Reference proteome</keyword>
<dbReference type="InterPro" id="IPR002591">
    <property type="entry name" value="Phosphodiest/P_Trfase"/>
</dbReference>
<dbReference type="PANTHER" id="PTHR10151:SF120">
    <property type="entry name" value="BIS(5'-ADENOSYL)-TRIPHOSPHATASE"/>
    <property type="match status" value="1"/>
</dbReference>
<evidence type="ECO:0000313" key="4">
    <source>
        <dbReference type="Proteomes" id="UP001153365"/>
    </source>
</evidence>